<dbReference type="PANTHER" id="PTHR47074">
    <property type="entry name" value="BNAC02G40300D PROTEIN"/>
    <property type="match status" value="1"/>
</dbReference>
<keyword evidence="2" id="KW-1185">Reference proteome</keyword>
<reference evidence="1 2" key="1">
    <citation type="journal article" date="2021" name="Plant Biotechnol. J.">
        <title>Multi-omics assisted identification of the key and species-specific regulatory components of drought-tolerant mechanisms in Gossypium stocksii.</title>
        <authorList>
            <person name="Yu D."/>
            <person name="Ke L."/>
            <person name="Zhang D."/>
            <person name="Wu Y."/>
            <person name="Sun Y."/>
            <person name="Mei J."/>
            <person name="Sun J."/>
            <person name="Sun Y."/>
        </authorList>
    </citation>
    <scope>NUCLEOTIDE SEQUENCE [LARGE SCALE GENOMIC DNA]</scope>
    <source>
        <strain evidence="2">cv. E1</strain>
        <tissue evidence="1">Leaf</tissue>
    </source>
</reference>
<protein>
    <recommendedName>
        <fullName evidence="3">RNase H type-1 domain-containing protein</fullName>
    </recommendedName>
</protein>
<dbReference type="EMBL" id="JAIQCV010000003">
    <property type="protein sequence ID" value="KAH1115289.1"/>
    <property type="molecule type" value="Genomic_DNA"/>
</dbReference>
<evidence type="ECO:0008006" key="3">
    <source>
        <dbReference type="Google" id="ProtNLM"/>
    </source>
</evidence>
<dbReference type="InterPro" id="IPR052929">
    <property type="entry name" value="RNase_H-like_EbsB-rel"/>
</dbReference>
<dbReference type="AlphaFoldDB" id="A0A9D4AGC8"/>
<gene>
    <name evidence="1" type="ORF">J1N35_008667</name>
</gene>
<evidence type="ECO:0000313" key="2">
    <source>
        <dbReference type="Proteomes" id="UP000828251"/>
    </source>
</evidence>
<organism evidence="1 2">
    <name type="scientific">Gossypium stocksii</name>
    <dbReference type="NCBI Taxonomy" id="47602"/>
    <lineage>
        <taxon>Eukaryota</taxon>
        <taxon>Viridiplantae</taxon>
        <taxon>Streptophyta</taxon>
        <taxon>Embryophyta</taxon>
        <taxon>Tracheophyta</taxon>
        <taxon>Spermatophyta</taxon>
        <taxon>Magnoliopsida</taxon>
        <taxon>eudicotyledons</taxon>
        <taxon>Gunneridae</taxon>
        <taxon>Pentapetalae</taxon>
        <taxon>rosids</taxon>
        <taxon>malvids</taxon>
        <taxon>Malvales</taxon>
        <taxon>Malvaceae</taxon>
        <taxon>Malvoideae</taxon>
        <taxon>Gossypium</taxon>
    </lineage>
</organism>
<sequence length="303" mass="34318">MIVGYPVRQGKTQATTANNRIDKVSELIYQSTKTWKVDSFKSPFTPMEVHVICIPLSIYTSEDKMVWRANNSGNDFGEIATTTAWTLWQARNKHIMEGKRQSVEDICSIIFSIIREMRELRDKILAQVIVMNSTWKPSQEPSVKVNFDAVFKTILHQSYSDFVIRNSRGLVMGSRTVFNKFVSNSFIVEAIACLQALNFSQETIGFTHVQMKGHGESFYLIRKTQGSKDLSLGWDISLKALSRRVVFGGSPWLREPGFDWGIITGASRGGLSLGWKNEVDIRLMGYNDNCVDVIVTNDSNRPE</sequence>
<evidence type="ECO:0000313" key="1">
    <source>
        <dbReference type="EMBL" id="KAH1115289.1"/>
    </source>
</evidence>
<dbReference type="PANTHER" id="PTHR47074:SF61">
    <property type="entry name" value="RNASE H TYPE-1 DOMAIN-CONTAINING PROTEIN"/>
    <property type="match status" value="1"/>
</dbReference>
<dbReference type="OrthoDB" id="1752174at2759"/>
<dbReference type="Proteomes" id="UP000828251">
    <property type="component" value="Unassembled WGS sequence"/>
</dbReference>
<name>A0A9D4AGC8_9ROSI</name>
<comment type="caution">
    <text evidence="1">The sequence shown here is derived from an EMBL/GenBank/DDBJ whole genome shotgun (WGS) entry which is preliminary data.</text>
</comment>
<proteinExistence type="predicted"/>
<accession>A0A9D4AGC8</accession>